<dbReference type="EMBL" id="MN740867">
    <property type="protein sequence ID" value="QHU15761.1"/>
    <property type="molecule type" value="Genomic_DNA"/>
</dbReference>
<keyword evidence="1" id="KW-0812">Transmembrane</keyword>
<protein>
    <submittedName>
        <fullName evidence="2">Uncharacterized protein</fullName>
    </submittedName>
</protein>
<keyword evidence="1" id="KW-0472">Membrane</keyword>
<accession>A0A6C0KEY7</accession>
<organism evidence="2">
    <name type="scientific">viral metagenome</name>
    <dbReference type="NCBI Taxonomy" id="1070528"/>
    <lineage>
        <taxon>unclassified sequences</taxon>
        <taxon>metagenomes</taxon>
        <taxon>organismal metagenomes</taxon>
    </lineage>
</organism>
<feature type="transmembrane region" description="Helical" evidence="1">
    <location>
        <begin position="6"/>
        <end position="23"/>
    </location>
</feature>
<keyword evidence="1" id="KW-1133">Transmembrane helix</keyword>
<proteinExistence type="predicted"/>
<evidence type="ECO:0000313" key="2">
    <source>
        <dbReference type="EMBL" id="QHU15761.1"/>
    </source>
</evidence>
<reference evidence="2" key="1">
    <citation type="journal article" date="2020" name="Nature">
        <title>Giant virus diversity and host interactions through global metagenomics.</title>
        <authorList>
            <person name="Schulz F."/>
            <person name="Roux S."/>
            <person name="Paez-Espino D."/>
            <person name="Jungbluth S."/>
            <person name="Walsh D.A."/>
            <person name="Denef V.J."/>
            <person name="McMahon K.D."/>
            <person name="Konstantinidis K.T."/>
            <person name="Eloe-Fadrosh E.A."/>
            <person name="Kyrpides N.C."/>
            <person name="Woyke T."/>
        </authorList>
    </citation>
    <scope>NUCLEOTIDE SEQUENCE</scope>
    <source>
        <strain evidence="2">GVMAG-S-3300010158-109</strain>
    </source>
</reference>
<sequence length="49" mass="6169">MFDEFIFFIINLIMCLFYCFQKIQRQYKQIKRLEKRVSMLEETIENLTI</sequence>
<evidence type="ECO:0000256" key="1">
    <source>
        <dbReference type="SAM" id="Phobius"/>
    </source>
</evidence>
<dbReference type="AlphaFoldDB" id="A0A6C0KEY7"/>
<name>A0A6C0KEY7_9ZZZZ</name>